<evidence type="ECO:0000256" key="7">
    <source>
        <dbReference type="RuleBase" id="RU361168"/>
    </source>
</evidence>
<proteinExistence type="inferred from homology"/>
<dbReference type="GO" id="GO:0005975">
    <property type="term" value="P:carbohydrate metabolic process"/>
    <property type="evidence" value="ECO:0007669"/>
    <property type="project" value="InterPro"/>
</dbReference>
<name>A0A0D7AM36_9AGAR</name>
<keyword evidence="11" id="KW-1185">Reference proteome</keyword>
<dbReference type="Gene3D" id="2.60.120.260">
    <property type="entry name" value="Galactose-binding domain-like"/>
    <property type="match status" value="1"/>
</dbReference>
<evidence type="ECO:0000313" key="10">
    <source>
        <dbReference type="EMBL" id="KIY51838.1"/>
    </source>
</evidence>
<organism evidence="10 11">
    <name type="scientific">Fistulina hepatica ATCC 64428</name>
    <dbReference type="NCBI Taxonomy" id="1128425"/>
    <lineage>
        <taxon>Eukaryota</taxon>
        <taxon>Fungi</taxon>
        <taxon>Dikarya</taxon>
        <taxon>Basidiomycota</taxon>
        <taxon>Agaricomycotina</taxon>
        <taxon>Agaricomycetes</taxon>
        <taxon>Agaricomycetidae</taxon>
        <taxon>Agaricales</taxon>
        <taxon>Fistulinaceae</taxon>
        <taxon>Fistulina</taxon>
    </lineage>
</organism>
<keyword evidence="7" id="KW-1015">Disulfide bond</keyword>
<evidence type="ECO:0000256" key="1">
    <source>
        <dbReference type="ARBA" id="ARBA00001255"/>
    </source>
</evidence>
<dbReference type="Gene3D" id="3.20.20.70">
    <property type="entry name" value="Aldolase class I"/>
    <property type="match status" value="1"/>
</dbReference>
<comment type="similarity">
    <text evidence="2 7">Belongs to the glycosyl hydrolase 27 family.</text>
</comment>
<protein>
    <recommendedName>
        <fullName evidence="3 7">Alpha-galactosidase</fullName>
        <ecNumber evidence="3 7">3.2.1.22</ecNumber>
    </recommendedName>
    <alternativeName>
        <fullName evidence="7">Melibiase</fullName>
    </alternativeName>
</protein>
<evidence type="ECO:0000256" key="6">
    <source>
        <dbReference type="ARBA" id="ARBA00023295"/>
    </source>
</evidence>
<keyword evidence="4 8" id="KW-0732">Signal</keyword>
<keyword evidence="6 7" id="KW-0326">Glycosidase</keyword>
<comment type="catalytic activity">
    <reaction evidence="1 7">
        <text>Hydrolysis of terminal, non-reducing alpha-D-galactose residues in alpha-D-galactosides, including galactose oligosaccharides, galactomannans and galactolipids.</text>
        <dbReference type="EC" id="3.2.1.22"/>
    </reaction>
</comment>
<evidence type="ECO:0000256" key="8">
    <source>
        <dbReference type="SAM" id="SignalP"/>
    </source>
</evidence>
<evidence type="ECO:0000256" key="4">
    <source>
        <dbReference type="ARBA" id="ARBA00022729"/>
    </source>
</evidence>
<gene>
    <name evidence="10" type="ORF">FISHEDRAFT_36175</name>
</gene>
<reference evidence="10 11" key="1">
    <citation type="journal article" date="2015" name="Fungal Genet. Biol.">
        <title>Evolution of novel wood decay mechanisms in Agaricales revealed by the genome sequences of Fistulina hepatica and Cylindrobasidium torrendii.</title>
        <authorList>
            <person name="Floudas D."/>
            <person name="Held B.W."/>
            <person name="Riley R."/>
            <person name="Nagy L.G."/>
            <person name="Koehler G."/>
            <person name="Ransdell A.S."/>
            <person name="Younus H."/>
            <person name="Chow J."/>
            <person name="Chiniquy J."/>
            <person name="Lipzen A."/>
            <person name="Tritt A."/>
            <person name="Sun H."/>
            <person name="Haridas S."/>
            <person name="LaButti K."/>
            <person name="Ohm R.A."/>
            <person name="Kues U."/>
            <person name="Blanchette R.A."/>
            <person name="Grigoriev I.V."/>
            <person name="Minto R.E."/>
            <person name="Hibbett D.S."/>
        </authorList>
    </citation>
    <scope>NUCLEOTIDE SEQUENCE [LARGE SCALE GENOMIC DNA]</scope>
    <source>
        <strain evidence="10 11">ATCC 64428</strain>
    </source>
</reference>
<dbReference type="InterPro" id="IPR041233">
    <property type="entry name" value="Melibiase_C"/>
</dbReference>
<feature type="chain" id="PRO_5002316425" description="Alpha-galactosidase" evidence="8">
    <location>
        <begin position="21"/>
        <end position="566"/>
    </location>
</feature>
<feature type="signal peptide" evidence="8">
    <location>
        <begin position="1"/>
        <end position="20"/>
    </location>
</feature>
<dbReference type="GO" id="GO:0004557">
    <property type="term" value="F:alpha-galactosidase activity"/>
    <property type="evidence" value="ECO:0007669"/>
    <property type="project" value="UniProtKB-EC"/>
</dbReference>
<dbReference type="InterPro" id="IPR013785">
    <property type="entry name" value="Aldolase_TIM"/>
</dbReference>
<dbReference type="Pfam" id="PF17801">
    <property type="entry name" value="Melibiase_C"/>
    <property type="match status" value="1"/>
</dbReference>
<dbReference type="PANTHER" id="PTHR11452:SF75">
    <property type="entry name" value="ALPHA-GALACTOSIDASE MEL1"/>
    <property type="match status" value="1"/>
</dbReference>
<evidence type="ECO:0000256" key="5">
    <source>
        <dbReference type="ARBA" id="ARBA00022801"/>
    </source>
</evidence>
<evidence type="ECO:0000256" key="2">
    <source>
        <dbReference type="ARBA" id="ARBA00009743"/>
    </source>
</evidence>
<dbReference type="EMBL" id="KN881647">
    <property type="protein sequence ID" value="KIY51838.1"/>
    <property type="molecule type" value="Genomic_DNA"/>
</dbReference>
<dbReference type="SUPFAM" id="SSF51011">
    <property type="entry name" value="Glycosyl hydrolase domain"/>
    <property type="match status" value="1"/>
</dbReference>
<dbReference type="InterPro" id="IPR002241">
    <property type="entry name" value="Glyco_hydro_27"/>
</dbReference>
<sequence length="566" mass="60735">MAAKWTVAFCVLVILSTAVALDNGVGVTPAMGWNPYNAYSCDTTEDEYYTSADLVVSLGLRDVGYKYINLDCGWQATTRSSNGTFQYNTTRFPKGIPALASYVHDLDMEFGVYSDGGYYSCDNVDGAAYWIGSLGYEASDAKTFASWGADYLKACLLYDNCYSESTTDFVDFYPTIEVEVASILSCTHYITMESALKNTSREILFSICEWGVQDPARWPASDIGNSWRISNDIGDSWADLFRIINQLVPISQFAEPGGFNDLDLLEVGNDGLTTTEQQTHFAFWAAAKSPLMVSTDLTAISSDALSILLNERIIALNQDTLGASISFKRRYTNDYDVWASPLADGSTVALILNWEDSTNDVTFSLNDVGFSSADAADLISDADLGTIDSTYTASIDAHGVLVLKLTNGVAASTPDFTYYPAASSSNTLAGGAVNQSVTLSASAAAAGLAAGDEITDVGYVGEGGTLTFNGIDGGSTGGSKLLSIDYINADYAFYDTVCSNCRNAYFSVNGGDSVQVQMPISGQSWDILFTGYLVELDGFVAGEDNTIEISNPNAYTPDFYRIGVAV</sequence>
<evidence type="ECO:0000256" key="3">
    <source>
        <dbReference type="ARBA" id="ARBA00012755"/>
    </source>
</evidence>
<dbReference type="EC" id="3.2.1.22" evidence="3 7"/>
<dbReference type="SUPFAM" id="SSF51445">
    <property type="entry name" value="(Trans)glycosidases"/>
    <property type="match status" value="1"/>
</dbReference>
<evidence type="ECO:0000259" key="9">
    <source>
        <dbReference type="Pfam" id="PF17801"/>
    </source>
</evidence>
<dbReference type="InterPro" id="IPR017853">
    <property type="entry name" value="GH"/>
</dbReference>
<dbReference type="CDD" id="cd14792">
    <property type="entry name" value="GH27"/>
    <property type="match status" value="1"/>
</dbReference>
<accession>A0A0D7AM36</accession>
<dbReference type="Proteomes" id="UP000054144">
    <property type="component" value="Unassembled WGS sequence"/>
</dbReference>
<dbReference type="CDD" id="cd04081">
    <property type="entry name" value="CBM35_galactosidase-like"/>
    <property type="match status" value="1"/>
</dbReference>
<dbReference type="OrthoDB" id="5795902at2759"/>
<feature type="domain" description="Alpha galactosidase C-terminal" evidence="9">
    <location>
        <begin position="333"/>
        <end position="405"/>
    </location>
</feature>
<keyword evidence="5 7" id="KW-0378">Hydrolase</keyword>
<dbReference type="FunFam" id="3.20.20.70:FF:000197">
    <property type="entry name" value="Alpha-galactosidase"/>
    <property type="match status" value="1"/>
</dbReference>
<dbReference type="Gene3D" id="2.60.40.1180">
    <property type="entry name" value="Golgi alpha-mannosidase II"/>
    <property type="match status" value="1"/>
</dbReference>
<dbReference type="Pfam" id="PF16499">
    <property type="entry name" value="Melibiase_2"/>
    <property type="match status" value="1"/>
</dbReference>
<dbReference type="PRINTS" id="PR00740">
    <property type="entry name" value="GLHYDRLASE27"/>
</dbReference>
<evidence type="ECO:0000313" key="11">
    <source>
        <dbReference type="Proteomes" id="UP000054144"/>
    </source>
</evidence>
<dbReference type="PANTHER" id="PTHR11452">
    <property type="entry name" value="ALPHA-GALACTOSIDASE/ALPHA-N-ACETYLGALACTOSAMINIDASE"/>
    <property type="match status" value="1"/>
</dbReference>
<dbReference type="AlphaFoldDB" id="A0A0D7AM36"/>
<dbReference type="InterPro" id="IPR013780">
    <property type="entry name" value="Glyco_hydro_b"/>
</dbReference>